<dbReference type="Gene3D" id="2.40.50.140">
    <property type="entry name" value="Nucleic acid-binding proteins"/>
    <property type="match status" value="1"/>
</dbReference>
<dbReference type="PANTHER" id="PTHR11630">
    <property type="entry name" value="DNA REPLICATION LICENSING FACTOR MCM FAMILY MEMBER"/>
    <property type="match status" value="1"/>
</dbReference>
<accession>A0A915SXP3</accession>
<dbReference type="KEGG" id="naer:MJ1_0020"/>
<evidence type="ECO:0000259" key="7">
    <source>
        <dbReference type="PROSITE" id="PS50051"/>
    </source>
</evidence>
<dbReference type="PANTHER" id="PTHR11630:SF66">
    <property type="entry name" value="DNA REPLICATION LICENSING FACTOR MCM4"/>
    <property type="match status" value="1"/>
</dbReference>
<dbReference type="CDD" id="cd17706">
    <property type="entry name" value="MCM"/>
    <property type="match status" value="1"/>
</dbReference>
<dbReference type="SMART" id="SM00350">
    <property type="entry name" value="MCM"/>
    <property type="match status" value="1"/>
</dbReference>
<keyword evidence="9" id="KW-1185">Reference proteome</keyword>
<dbReference type="InterPro" id="IPR033762">
    <property type="entry name" value="MCM_OB"/>
</dbReference>
<dbReference type="InterPro" id="IPR012340">
    <property type="entry name" value="NA-bd_OB-fold"/>
</dbReference>
<dbReference type="Gene3D" id="3.40.50.300">
    <property type="entry name" value="P-loop containing nucleotide triphosphate hydrolases"/>
    <property type="match status" value="1"/>
</dbReference>
<reference evidence="9" key="1">
    <citation type="journal article" date="2022" name="Int. J. Syst. Evol. Microbiol.">
        <title>Nanobdella aerobiophila gen. nov., sp. nov., a thermoacidophilic, obligate ectosymbiotic archaeon, and proposal of Nanobdellaceae fam. nov., Nanobdellales ord. nov. and Nanobdellia class. nov.</title>
        <authorList>
            <person name="Kato S."/>
            <person name="Ogasawara A."/>
            <person name="Itoh T."/>
            <person name="Sakai H.D."/>
            <person name="Shimizu M."/>
            <person name="Yuki M."/>
            <person name="Kaneko M."/>
            <person name="Takashina T."/>
            <person name="Ohkuma M."/>
        </authorList>
    </citation>
    <scope>NUCLEOTIDE SEQUENCE [LARGE SCALE GENOMIC DNA]</scope>
    <source>
        <strain evidence="9">MJ1</strain>
    </source>
</reference>
<dbReference type="SMR" id="A0A915SXP3"/>
<evidence type="ECO:0000256" key="4">
    <source>
        <dbReference type="ARBA" id="ARBA00022840"/>
    </source>
</evidence>
<dbReference type="InterPro" id="IPR027417">
    <property type="entry name" value="P-loop_NTPase"/>
</dbReference>
<keyword evidence="2" id="KW-0235">DNA replication</keyword>
<keyword evidence="8" id="KW-0378">Hydrolase</keyword>
<dbReference type="InterPro" id="IPR036388">
    <property type="entry name" value="WH-like_DNA-bd_sf"/>
</dbReference>
<dbReference type="Pfam" id="PF17855">
    <property type="entry name" value="MCM_lid"/>
    <property type="match status" value="1"/>
</dbReference>
<dbReference type="GO" id="GO:0005524">
    <property type="term" value="F:ATP binding"/>
    <property type="evidence" value="ECO:0007669"/>
    <property type="project" value="UniProtKB-KW"/>
</dbReference>
<keyword evidence="3 6" id="KW-0547">Nucleotide-binding</keyword>
<feature type="domain" description="MCM C-terminal AAA(+) ATPase" evidence="7">
    <location>
        <begin position="295"/>
        <end position="502"/>
    </location>
</feature>
<evidence type="ECO:0000313" key="9">
    <source>
        <dbReference type="Proteomes" id="UP001055553"/>
    </source>
</evidence>
<name>A0A915SXP3_9ARCH</name>
<dbReference type="AlphaFoldDB" id="A0A915SXP3"/>
<keyword evidence="4 6" id="KW-0067">ATP-binding</keyword>
<organism evidence="8 9">
    <name type="scientific">Nanobdella aerobiophila</name>
    <dbReference type="NCBI Taxonomy" id="2586965"/>
    <lineage>
        <taxon>Archaea</taxon>
        <taxon>Nanobdellota</taxon>
        <taxon>Nanobdellia</taxon>
        <taxon>Nanobdellales</taxon>
        <taxon>Nanobdellaceae</taxon>
        <taxon>Nanobdella</taxon>
    </lineage>
</organism>
<sequence>MGPLNLNNLIVLKTFLYFIQNIFMDIDTKGGVVEQEILRDLFDISKEEIERFVKEEEKSVVLDFEKIKNYLDPETLDLLLNEPENFFKQLSIYFTERLQRQTIVRIKNLPPELRYIRIRDVRSEHKDKLIQIEGIIKISSEVRPYIVKTKYMHEECGGEFWIENTDFIIKKPTKCPVCGGTKPRFIEEGHETIDIQRLFIEEPADQIEKGEQPAQITIMLKQDLCEPKMERKTLPGVRIKVFGILKELRSMNFKALLELYVDAVYIETVDKDIEDIQISIEDENKIKELAKSGDILNLIAQSIAAGLYGKQYDHIKKAITLQLVSGGKRRSGVDERKNLHILLVGDPGVGKSKLLRYIASIAPKSKYVVGITASSVGLTASVRKDEILKGGWVLEAGALVLTSGGIVCIDELDKLDIEEMQSLHEAMEQQTITIDKANIHATLRTEASILAAANPKFGRWDNMKGIVDQINLPPTIINRFDLIFVLIDEPNEQQDEAIVSEIIKGIQEEERPALDKELIRKYIIYAKKIEPTWTNNALEIVKQFYKELRSRSSRESIPITARQLMSIIRLSEASAKIRLSPVVTEDDVNLAKELLIYSLREVGINPETNKLDIDIIMSGISSTQRQKLSKITDIIRDLQKDFPDGVPLSEILNESKKYNFEENRVKEVIDKLLKDGYLYETGPQKYKVV</sequence>
<dbReference type="Gene3D" id="2.20.28.10">
    <property type="match status" value="1"/>
</dbReference>
<dbReference type="SUPFAM" id="SSF52540">
    <property type="entry name" value="P-loop containing nucleoside triphosphate hydrolases"/>
    <property type="match status" value="1"/>
</dbReference>
<dbReference type="Gene3D" id="1.10.10.10">
    <property type="entry name" value="Winged helix-like DNA-binding domain superfamily/Winged helix DNA-binding domain"/>
    <property type="match status" value="1"/>
</dbReference>
<evidence type="ECO:0000313" key="8">
    <source>
        <dbReference type="EMBL" id="BBL45200.1"/>
    </source>
</evidence>
<dbReference type="Proteomes" id="UP001055553">
    <property type="component" value="Chromosome"/>
</dbReference>
<dbReference type="PRINTS" id="PR01657">
    <property type="entry name" value="MCMFAMILY"/>
</dbReference>
<evidence type="ECO:0000256" key="3">
    <source>
        <dbReference type="ARBA" id="ARBA00022741"/>
    </source>
</evidence>
<evidence type="ECO:0000256" key="5">
    <source>
        <dbReference type="ARBA" id="ARBA00023125"/>
    </source>
</evidence>
<dbReference type="GO" id="GO:0003697">
    <property type="term" value="F:single-stranded DNA binding"/>
    <property type="evidence" value="ECO:0007669"/>
    <property type="project" value="TreeGrafter"/>
</dbReference>
<protein>
    <submittedName>
        <fullName evidence="8">DNA replication helicase protein MCM</fullName>
    </submittedName>
</protein>
<dbReference type="FunFam" id="3.40.50.300:FF:002469">
    <property type="entry name" value="Cell division control protein 21"/>
    <property type="match status" value="1"/>
</dbReference>
<dbReference type="Pfam" id="PF21120">
    <property type="entry name" value="WHD_MCM_arc"/>
    <property type="match status" value="1"/>
</dbReference>
<proteinExistence type="inferred from homology"/>
<dbReference type="InterPro" id="IPR003593">
    <property type="entry name" value="AAA+_ATPase"/>
</dbReference>
<keyword evidence="5 6" id="KW-0238">DNA-binding</keyword>
<dbReference type="Pfam" id="PF17207">
    <property type="entry name" value="MCM_OB"/>
    <property type="match status" value="1"/>
</dbReference>
<evidence type="ECO:0000256" key="2">
    <source>
        <dbReference type="ARBA" id="ARBA00022705"/>
    </source>
</evidence>
<dbReference type="InterPro" id="IPR001208">
    <property type="entry name" value="MCM_dom"/>
</dbReference>
<dbReference type="Pfam" id="PF00493">
    <property type="entry name" value="MCM"/>
    <property type="match status" value="1"/>
</dbReference>
<dbReference type="InterPro" id="IPR018525">
    <property type="entry name" value="MCM_CS"/>
</dbReference>
<dbReference type="PROSITE" id="PS00847">
    <property type="entry name" value="MCM_1"/>
    <property type="match status" value="1"/>
</dbReference>
<evidence type="ECO:0000256" key="6">
    <source>
        <dbReference type="RuleBase" id="RU004070"/>
    </source>
</evidence>
<dbReference type="SMART" id="SM00382">
    <property type="entry name" value="AAA"/>
    <property type="match status" value="1"/>
</dbReference>
<dbReference type="PROSITE" id="PS50051">
    <property type="entry name" value="MCM_2"/>
    <property type="match status" value="1"/>
</dbReference>
<gene>
    <name evidence="8" type="ORF">MJ1_0020</name>
</gene>
<dbReference type="EMBL" id="AP019769">
    <property type="protein sequence ID" value="BBL45200.1"/>
    <property type="molecule type" value="Genomic_DNA"/>
</dbReference>
<dbReference type="InterPro" id="IPR041562">
    <property type="entry name" value="MCM_lid"/>
</dbReference>
<dbReference type="InterPro" id="IPR031327">
    <property type="entry name" value="MCM"/>
</dbReference>
<dbReference type="InterPro" id="IPR048907">
    <property type="entry name" value="WHD_MCM_arc"/>
</dbReference>
<dbReference type="SUPFAM" id="SSF50249">
    <property type="entry name" value="Nucleic acid-binding proteins"/>
    <property type="match status" value="1"/>
</dbReference>
<dbReference type="GO" id="GO:0017116">
    <property type="term" value="F:single-stranded DNA helicase activity"/>
    <property type="evidence" value="ECO:0007669"/>
    <property type="project" value="TreeGrafter"/>
</dbReference>
<comment type="similarity">
    <text evidence="1 6">Belongs to the MCM family.</text>
</comment>
<keyword evidence="8" id="KW-0347">Helicase</keyword>
<dbReference type="GO" id="GO:0042555">
    <property type="term" value="C:MCM complex"/>
    <property type="evidence" value="ECO:0007669"/>
    <property type="project" value="TreeGrafter"/>
</dbReference>
<evidence type="ECO:0000256" key="1">
    <source>
        <dbReference type="ARBA" id="ARBA00008010"/>
    </source>
</evidence>
<dbReference type="GO" id="GO:0006260">
    <property type="term" value="P:DNA replication"/>
    <property type="evidence" value="ECO:0007669"/>
    <property type="project" value="UniProtKB-KW"/>
</dbReference>